<dbReference type="GO" id="GO:0008081">
    <property type="term" value="F:phosphoric diester hydrolase activity"/>
    <property type="evidence" value="ECO:0007669"/>
    <property type="project" value="InterPro"/>
</dbReference>
<organism evidence="2 3">
    <name type="scientific">Sphingobium vermicomposti</name>
    <dbReference type="NCBI Taxonomy" id="529005"/>
    <lineage>
        <taxon>Bacteria</taxon>
        <taxon>Pseudomonadati</taxon>
        <taxon>Pseudomonadota</taxon>
        <taxon>Alphaproteobacteria</taxon>
        <taxon>Sphingomonadales</taxon>
        <taxon>Sphingomonadaceae</taxon>
        <taxon>Sphingobium</taxon>
    </lineage>
</organism>
<sequence length="249" mass="27313">MKSTLWSLSGPLPDPYAFLIERPFAHRGLHGPSISENGMAAFRAAVAQGHGIECDVRLSHDGIAMVFHDTALSRMTGVEGDICNWPADRLDQLPLNDGEPVPRLAALLDLCGTQVPLLIEIKVTGRRVAPICRAVAQDLARHPGAKAAVMSFNPLAMRWFARHMPGIARGLVVTEQDKPGWRGEIQGGLALWLARPDFVACDILDLPSSLSTRARRKAMPVLTWTVRTPDDRARAARYADQIIFEVARD</sequence>
<dbReference type="AlphaFoldDB" id="A0A846M786"/>
<dbReference type="PANTHER" id="PTHR46211:SF1">
    <property type="entry name" value="GLYCEROPHOSPHODIESTER PHOSPHODIESTERASE, CYTOPLASMIC"/>
    <property type="match status" value="1"/>
</dbReference>
<evidence type="ECO:0000313" key="3">
    <source>
        <dbReference type="Proteomes" id="UP000576821"/>
    </source>
</evidence>
<name>A0A846M786_9SPHN</name>
<comment type="caution">
    <text evidence="2">The sequence shown here is derived from an EMBL/GenBank/DDBJ whole genome shotgun (WGS) entry which is preliminary data.</text>
</comment>
<evidence type="ECO:0000313" key="2">
    <source>
        <dbReference type="EMBL" id="NIJ17719.1"/>
    </source>
</evidence>
<gene>
    <name evidence="2" type="ORF">FHS54_002708</name>
</gene>
<accession>A0A846M786</accession>
<dbReference type="SUPFAM" id="SSF51695">
    <property type="entry name" value="PLC-like phosphodiesterases"/>
    <property type="match status" value="1"/>
</dbReference>
<dbReference type="InterPro" id="IPR030395">
    <property type="entry name" value="GP_PDE_dom"/>
</dbReference>
<proteinExistence type="predicted"/>
<protein>
    <submittedName>
        <fullName evidence="2">Glycerophosphoryl diester phosphodiesterase</fullName>
    </submittedName>
</protein>
<keyword evidence="3" id="KW-1185">Reference proteome</keyword>
<dbReference type="Pfam" id="PF03009">
    <property type="entry name" value="GDPD"/>
    <property type="match status" value="1"/>
</dbReference>
<dbReference type="Gene3D" id="3.20.20.190">
    <property type="entry name" value="Phosphatidylinositol (PI) phosphodiesterase"/>
    <property type="match status" value="1"/>
</dbReference>
<dbReference type="Proteomes" id="UP000576821">
    <property type="component" value="Unassembled WGS sequence"/>
</dbReference>
<dbReference type="RefSeq" id="WP_279589136.1">
    <property type="nucleotide sequence ID" value="NZ_JAASQR010000003.1"/>
</dbReference>
<dbReference type="GO" id="GO:0006629">
    <property type="term" value="P:lipid metabolic process"/>
    <property type="evidence" value="ECO:0007669"/>
    <property type="project" value="InterPro"/>
</dbReference>
<dbReference type="InterPro" id="IPR017946">
    <property type="entry name" value="PLC-like_Pdiesterase_TIM-brl"/>
</dbReference>
<dbReference type="EMBL" id="JAASQR010000003">
    <property type="protein sequence ID" value="NIJ17719.1"/>
    <property type="molecule type" value="Genomic_DNA"/>
</dbReference>
<evidence type="ECO:0000259" key="1">
    <source>
        <dbReference type="PROSITE" id="PS51704"/>
    </source>
</evidence>
<dbReference type="PANTHER" id="PTHR46211">
    <property type="entry name" value="GLYCEROPHOSPHORYL DIESTER PHOSPHODIESTERASE"/>
    <property type="match status" value="1"/>
</dbReference>
<feature type="domain" description="GP-PDE" evidence="1">
    <location>
        <begin position="21"/>
        <end position="249"/>
    </location>
</feature>
<dbReference type="PROSITE" id="PS51704">
    <property type="entry name" value="GP_PDE"/>
    <property type="match status" value="1"/>
</dbReference>
<reference evidence="2 3" key="1">
    <citation type="submission" date="2020-03" db="EMBL/GenBank/DDBJ databases">
        <title>Genomic Encyclopedia of Type Strains, Phase IV (KMG-IV): sequencing the most valuable type-strain genomes for metagenomic binning, comparative biology and taxonomic classification.</title>
        <authorList>
            <person name="Goeker M."/>
        </authorList>
    </citation>
    <scope>NUCLEOTIDE SEQUENCE [LARGE SCALE GENOMIC DNA]</scope>
    <source>
        <strain evidence="2 3">DSM 21299</strain>
    </source>
</reference>